<protein>
    <submittedName>
        <fullName evidence="1">Uncharacterized protein</fullName>
    </submittedName>
</protein>
<name>A0AAU9E153_9FIRM</name>
<reference evidence="1 2" key="1">
    <citation type="submission" date="2023-08" db="EMBL/GenBank/DDBJ databases">
        <title>Helicovermis profunda gen. nov., sp. nov., a novel mesophilic, fermentative bacterium within the Bacillota from a deep-sea hydrothermal vent chimney.</title>
        <authorList>
            <person name="Miyazaki U."/>
            <person name="Mizutani D."/>
            <person name="Hashimoto Y."/>
            <person name="Tame A."/>
            <person name="Sawayama S."/>
            <person name="Miyazaki J."/>
            <person name="Takai K."/>
            <person name="Nakagawa S."/>
        </authorList>
    </citation>
    <scope>NUCLEOTIDE SEQUENCE [LARGE SCALE GENOMIC DNA]</scope>
    <source>
        <strain evidence="1 2">S502</strain>
    </source>
</reference>
<evidence type="ECO:0000313" key="1">
    <source>
        <dbReference type="EMBL" id="BEP28164.1"/>
    </source>
</evidence>
<organism evidence="1 2">
    <name type="scientific">Helicovermis profundi</name>
    <dbReference type="NCBI Taxonomy" id="3065157"/>
    <lineage>
        <taxon>Bacteria</taxon>
        <taxon>Bacillati</taxon>
        <taxon>Bacillota</taxon>
        <taxon>Clostridia</taxon>
        <taxon>Helicovermis</taxon>
    </lineage>
</organism>
<dbReference type="KEGG" id="hprf:HLPR_04950"/>
<dbReference type="EMBL" id="AP028654">
    <property type="protein sequence ID" value="BEP28164.1"/>
    <property type="molecule type" value="Genomic_DNA"/>
</dbReference>
<dbReference type="AlphaFoldDB" id="A0AAU9E153"/>
<dbReference type="RefSeq" id="WP_338536499.1">
    <property type="nucleotide sequence ID" value="NZ_AP028654.1"/>
</dbReference>
<keyword evidence="2" id="KW-1185">Reference proteome</keyword>
<evidence type="ECO:0000313" key="2">
    <source>
        <dbReference type="Proteomes" id="UP001321786"/>
    </source>
</evidence>
<proteinExistence type="predicted"/>
<accession>A0AAU9E153</accession>
<dbReference type="Proteomes" id="UP001321786">
    <property type="component" value="Chromosome"/>
</dbReference>
<sequence length="42" mass="4990">MTACKNINNESINEVLHRKFQKEYREVRGSKLIVKAKKLDEK</sequence>
<gene>
    <name evidence="1" type="ORF">HLPR_04950</name>
</gene>